<comment type="caution">
    <text evidence="1">The sequence shown here is derived from an EMBL/GenBank/DDBJ whole genome shotgun (WGS) entry which is preliminary data.</text>
</comment>
<gene>
    <name evidence="1" type="ORF">HPB50_026011</name>
</gene>
<evidence type="ECO:0000313" key="2">
    <source>
        <dbReference type="Proteomes" id="UP000821845"/>
    </source>
</evidence>
<keyword evidence="2" id="KW-1185">Reference proteome</keyword>
<dbReference type="EMBL" id="CM023483">
    <property type="protein sequence ID" value="KAH6937226.1"/>
    <property type="molecule type" value="Genomic_DNA"/>
</dbReference>
<organism evidence="1 2">
    <name type="scientific">Hyalomma asiaticum</name>
    <name type="common">Tick</name>
    <dbReference type="NCBI Taxonomy" id="266040"/>
    <lineage>
        <taxon>Eukaryota</taxon>
        <taxon>Metazoa</taxon>
        <taxon>Ecdysozoa</taxon>
        <taxon>Arthropoda</taxon>
        <taxon>Chelicerata</taxon>
        <taxon>Arachnida</taxon>
        <taxon>Acari</taxon>
        <taxon>Parasitiformes</taxon>
        <taxon>Ixodida</taxon>
        <taxon>Ixodoidea</taxon>
        <taxon>Ixodidae</taxon>
        <taxon>Hyalomminae</taxon>
        <taxon>Hyalomma</taxon>
    </lineage>
</organism>
<reference evidence="1" key="1">
    <citation type="submission" date="2020-05" db="EMBL/GenBank/DDBJ databases">
        <title>Large-scale comparative analyses of tick genomes elucidate their genetic diversity and vector capacities.</title>
        <authorList>
            <person name="Jia N."/>
            <person name="Wang J."/>
            <person name="Shi W."/>
            <person name="Du L."/>
            <person name="Sun Y."/>
            <person name="Zhan W."/>
            <person name="Jiang J."/>
            <person name="Wang Q."/>
            <person name="Zhang B."/>
            <person name="Ji P."/>
            <person name="Sakyi L.B."/>
            <person name="Cui X."/>
            <person name="Yuan T."/>
            <person name="Jiang B."/>
            <person name="Yang W."/>
            <person name="Lam T.T.-Y."/>
            <person name="Chang Q."/>
            <person name="Ding S."/>
            <person name="Wang X."/>
            <person name="Zhu J."/>
            <person name="Ruan X."/>
            <person name="Zhao L."/>
            <person name="Wei J."/>
            <person name="Que T."/>
            <person name="Du C."/>
            <person name="Cheng J."/>
            <person name="Dai P."/>
            <person name="Han X."/>
            <person name="Huang E."/>
            <person name="Gao Y."/>
            <person name="Liu J."/>
            <person name="Shao H."/>
            <person name="Ye R."/>
            <person name="Li L."/>
            <person name="Wei W."/>
            <person name="Wang X."/>
            <person name="Wang C."/>
            <person name="Yang T."/>
            <person name="Huo Q."/>
            <person name="Li W."/>
            <person name="Guo W."/>
            <person name="Chen H."/>
            <person name="Zhou L."/>
            <person name="Ni X."/>
            <person name="Tian J."/>
            <person name="Zhou Y."/>
            <person name="Sheng Y."/>
            <person name="Liu T."/>
            <person name="Pan Y."/>
            <person name="Xia L."/>
            <person name="Li J."/>
            <person name="Zhao F."/>
            <person name="Cao W."/>
        </authorList>
    </citation>
    <scope>NUCLEOTIDE SEQUENCE</scope>
    <source>
        <strain evidence="1">Hyas-2018</strain>
    </source>
</reference>
<accession>A0ACB7ST48</accession>
<dbReference type="Proteomes" id="UP000821845">
    <property type="component" value="Chromosome 3"/>
</dbReference>
<protein>
    <submittedName>
        <fullName evidence="1">Uncharacterized protein</fullName>
    </submittedName>
</protein>
<proteinExistence type="predicted"/>
<evidence type="ECO:0000313" key="1">
    <source>
        <dbReference type="EMBL" id="KAH6937226.1"/>
    </source>
</evidence>
<name>A0ACB7ST48_HYAAI</name>
<sequence length="140" mass="15322">MMAANHGHIVSIASLAGLGGVCRLTDYCGSKFAAVGFQEALAMEMATEGYTGIRFTTVCPFFINTGMFAGVEPGVFGFLRPEYVADETIEAVLRDKPLLIMPRVFYTLVALKTIVPEKVLHIAAHLMNTQKAMIHYYGRT</sequence>